<dbReference type="NCBIfam" id="TIGR00680">
    <property type="entry name" value="kdpA"/>
    <property type="match status" value="1"/>
</dbReference>
<accession>A0A455T8J9</accession>
<evidence type="ECO:0000256" key="5">
    <source>
        <dbReference type="ARBA" id="ARBA00022958"/>
    </source>
</evidence>
<proteinExistence type="inferred from homology"/>
<evidence type="ECO:0000256" key="1">
    <source>
        <dbReference type="ARBA" id="ARBA00022448"/>
    </source>
</evidence>
<dbReference type="GO" id="GO:0005886">
    <property type="term" value="C:plasma membrane"/>
    <property type="evidence" value="ECO:0007669"/>
    <property type="project" value="UniProtKB-SubCell"/>
</dbReference>
<dbReference type="GO" id="GO:0008556">
    <property type="term" value="F:P-type potassium transmembrane transporter activity"/>
    <property type="evidence" value="ECO:0007669"/>
    <property type="project" value="InterPro"/>
</dbReference>
<keyword evidence="7 9" id="KW-0406">Ion transport</keyword>
<reference evidence="10" key="1">
    <citation type="submission" date="2018-12" db="EMBL/GenBank/DDBJ databases">
        <title>Novel natural products biosynthetic potential of the class Ktedonobacteria.</title>
        <authorList>
            <person name="Zheng Y."/>
            <person name="Saitou A."/>
            <person name="Wang C.M."/>
            <person name="Toyoda A."/>
            <person name="Minakuchi Y."/>
            <person name="Sekiguchi Y."/>
            <person name="Ueda K."/>
            <person name="Takano H."/>
            <person name="Sakai Y."/>
            <person name="Yokota A."/>
            <person name="Yabe S."/>
        </authorList>
    </citation>
    <scope>NUCLEOTIDE SEQUENCE</scope>
    <source>
        <strain evidence="10">A3-2</strain>
    </source>
</reference>
<evidence type="ECO:0000256" key="7">
    <source>
        <dbReference type="ARBA" id="ARBA00023065"/>
    </source>
</evidence>
<comment type="caution">
    <text evidence="9">Lacks conserved residue(s) required for the propagation of feature annotation.</text>
</comment>
<feature type="transmembrane region" description="Helical" evidence="9">
    <location>
        <begin position="255"/>
        <end position="275"/>
    </location>
</feature>
<feature type="transmembrane region" description="Helical" evidence="9">
    <location>
        <begin position="287"/>
        <end position="307"/>
    </location>
</feature>
<feature type="transmembrane region" description="Helical" evidence="9">
    <location>
        <begin position="179"/>
        <end position="201"/>
    </location>
</feature>
<comment type="subunit">
    <text evidence="9">The system is composed of three essential subunits: KdpA, KdpB and KdpC.</text>
</comment>
<name>A0A455T8J9_9CHLR</name>
<feature type="transmembrane region" description="Helical" evidence="9">
    <location>
        <begin position="384"/>
        <end position="409"/>
    </location>
</feature>
<gene>
    <name evidence="9 10" type="primary">kdpA</name>
    <name evidence="10" type="ORF">KTA_39700</name>
</gene>
<keyword evidence="3 9" id="KW-0633">Potassium transport</keyword>
<comment type="function">
    <text evidence="9">Part of the high-affinity ATP-driven potassium transport (or Kdp) system, which catalyzes the hydrolysis of ATP coupled with the electrogenic transport of potassium into the cytoplasm. This subunit binds the extracellular potassium ions and delivers the ions to the membrane domain of KdpB through an intramembrane tunnel.</text>
</comment>
<dbReference type="PANTHER" id="PTHR30607">
    <property type="entry name" value="POTASSIUM-TRANSPORTING ATPASE A CHAIN"/>
    <property type="match status" value="1"/>
</dbReference>
<evidence type="ECO:0000256" key="8">
    <source>
        <dbReference type="ARBA" id="ARBA00023136"/>
    </source>
</evidence>
<keyword evidence="4 9" id="KW-0812">Transmembrane</keyword>
<dbReference type="Pfam" id="PF03814">
    <property type="entry name" value="KdpA"/>
    <property type="match status" value="1"/>
</dbReference>
<keyword evidence="5 9" id="KW-0630">Potassium</keyword>
<keyword evidence="6 9" id="KW-1133">Transmembrane helix</keyword>
<dbReference type="EMBL" id="AP019377">
    <property type="protein sequence ID" value="BBH95771.1"/>
    <property type="molecule type" value="Genomic_DNA"/>
</dbReference>
<protein>
    <recommendedName>
        <fullName evidence="9">Potassium-transporting ATPase potassium-binding subunit</fullName>
    </recommendedName>
    <alternativeName>
        <fullName evidence="9">ATP phosphohydrolase [potassium-transporting] A chain</fullName>
    </alternativeName>
    <alternativeName>
        <fullName evidence="9">Potassium-binding and translocating subunit A</fullName>
    </alternativeName>
    <alternativeName>
        <fullName evidence="9">Potassium-translocating ATPase A chain</fullName>
    </alternativeName>
</protein>
<feature type="transmembrane region" description="Helical" evidence="9">
    <location>
        <begin position="540"/>
        <end position="563"/>
    </location>
</feature>
<keyword evidence="1 9" id="KW-0813">Transport</keyword>
<comment type="subcellular location">
    <subcellularLocation>
        <location evidence="9">Cell membrane</location>
        <topology evidence="9">Multi-pass membrane protein</topology>
    </subcellularLocation>
</comment>
<evidence type="ECO:0000256" key="4">
    <source>
        <dbReference type="ARBA" id="ARBA00022692"/>
    </source>
</evidence>
<dbReference type="AlphaFoldDB" id="A0A455T8J9"/>
<dbReference type="InterPro" id="IPR004623">
    <property type="entry name" value="KdpA"/>
</dbReference>
<dbReference type="PANTHER" id="PTHR30607:SF2">
    <property type="entry name" value="POTASSIUM-TRANSPORTING ATPASE POTASSIUM-BINDING SUBUNIT"/>
    <property type="match status" value="1"/>
</dbReference>
<comment type="similarity">
    <text evidence="9">Belongs to the KdpA family.</text>
</comment>
<dbReference type="GO" id="GO:0030955">
    <property type="term" value="F:potassium ion binding"/>
    <property type="evidence" value="ECO:0007669"/>
    <property type="project" value="UniProtKB-UniRule"/>
</dbReference>
<feature type="transmembrane region" description="Helical" evidence="9">
    <location>
        <begin position="494"/>
        <end position="519"/>
    </location>
</feature>
<evidence type="ECO:0000256" key="9">
    <source>
        <dbReference type="HAMAP-Rule" id="MF_00275"/>
    </source>
</evidence>
<evidence type="ECO:0000256" key="2">
    <source>
        <dbReference type="ARBA" id="ARBA00022475"/>
    </source>
</evidence>
<keyword evidence="8 9" id="KW-0472">Membrane</keyword>
<evidence type="ECO:0000256" key="3">
    <source>
        <dbReference type="ARBA" id="ARBA00022538"/>
    </source>
</evidence>
<organism evidence="10">
    <name type="scientific">Thermogemmatispora argillosa</name>
    <dbReference type="NCBI Taxonomy" id="2045280"/>
    <lineage>
        <taxon>Bacteria</taxon>
        <taxon>Bacillati</taxon>
        <taxon>Chloroflexota</taxon>
        <taxon>Ktedonobacteria</taxon>
        <taxon>Thermogemmatisporales</taxon>
        <taxon>Thermogemmatisporaceae</taxon>
        <taxon>Thermogemmatispora</taxon>
    </lineage>
</organism>
<evidence type="ECO:0000313" key="10">
    <source>
        <dbReference type="EMBL" id="BBH95771.1"/>
    </source>
</evidence>
<sequence>MPVTLNSLVQIGLFLALVLILTKPLGLYMTRVFNGERTWLSPVLVPLERFLYRLCGIDPEREQRWTGYVIAMLLFNLAGMLLLYALERTQQWLPLNPEHLGPVEPQLAFNTAASFTTNTNWQNYAGEQTMSYLTQMAGLAYHNFVSAATGMALAVALVRALARRSAEHLGNFWVDLTRATLYILLPICLVGALILVSQGVVQNFNAYTVVHTLEGGTQVIAQGPVASQEIIKVLGTNGGGFFNANSAHPYENPNALTNLIEMLAIIGIGAGMFYMFGRMVGDTRQGWALWAASALIFVLGLAVALPAEQSGNPLLAHLGVNQQASAFQPGGNMEGKEVRFGITDSVLFTVTTTATSCGAVNSFLDSYTPLGGLVPLANMALGEVIFGGVGSGLYGMLMFAILTVFIAGLMVGRTPEYLGKKIERKEVMMAALALLLGPATILGFAAIASVLPQGLASLTTNAGPHGLSEILYLYTSSNANNGSAFAGLAGNTPFYNWTGAFAMLIGRFAFLIPILAFGGSLVGKRVVPAGPGTFPTTGPLFVLLLVGVILIVGALTYFPAYALGPIVEHLLMLAGRTF</sequence>
<dbReference type="HAMAP" id="MF_00275">
    <property type="entry name" value="KdpA"/>
    <property type="match status" value="1"/>
</dbReference>
<keyword evidence="2 9" id="KW-1003">Cell membrane</keyword>
<feature type="transmembrane region" description="Helical" evidence="9">
    <location>
        <begin position="139"/>
        <end position="158"/>
    </location>
</feature>
<dbReference type="PIRSF" id="PIRSF001294">
    <property type="entry name" value="K_ATPaseA"/>
    <property type="match status" value="1"/>
</dbReference>
<feature type="transmembrane region" description="Helical" evidence="9">
    <location>
        <begin position="430"/>
        <end position="451"/>
    </location>
</feature>
<feature type="transmembrane region" description="Helical" evidence="9">
    <location>
        <begin position="67"/>
        <end position="86"/>
    </location>
</feature>
<evidence type="ECO:0000256" key="6">
    <source>
        <dbReference type="ARBA" id="ARBA00022989"/>
    </source>
</evidence>